<feature type="domain" description="NADP-dependent oxidoreductase" evidence="2">
    <location>
        <begin position="15"/>
        <end position="341"/>
    </location>
</feature>
<dbReference type="Pfam" id="PF00248">
    <property type="entry name" value="Aldo_ket_red"/>
    <property type="match status" value="1"/>
</dbReference>
<protein>
    <submittedName>
        <fullName evidence="3">Aldo/keto reductase</fullName>
    </submittedName>
</protein>
<keyword evidence="1" id="KW-0560">Oxidoreductase</keyword>
<gene>
    <name evidence="3" type="ORF">GCM10022404_19870</name>
</gene>
<evidence type="ECO:0000259" key="2">
    <source>
        <dbReference type="Pfam" id="PF00248"/>
    </source>
</evidence>
<dbReference type="PANTHER" id="PTHR43364:SF4">
    <property type="entry name" value="NAD(P)-LINKED OXIDOREDUCTASE SUPERFAMILY PROTEIN"/>
    <property type="match status" value="1"/>
</dbReference>
<dbReference type="Proteomes" id="UP001399917">
    <property type="component" value="Unassembled WGS sequence"/>
</dbReference>
<dbReference type="CDD" id="cd19094">
    <property type="entry name" value="AKR_Tas-like"/>
    <property type="match status" value="1"/>
</dbReference>
<organism evidence="3 4">
    <name type="scientific">Celeribacter arenosi</name>
    <dbReference type="NCBI Taxonomy" id="792649"/>
    <lineage>
        <taxon>Bacteria</taxon>
        <taxon>Pseudomonadati</taxon>
        <taxon>Pseudomonadota</taxon>
        <taxon>Alphaproteobacteria</taxon>
        <taxon>Rhodobacterales</taxon>
        <taxon>Roseobacteraceae</taxon>
        <taxon>Celeribacter</taxon>
    </lineage>
</organism>
<evidence type="ECO:0000256" key="1">
    <source>
        <dbReference type="ARBA" id="ARBA00023002"/>
    </source>
</evidence>
<dbReference type="RefSeq" id="WP_344846875.1">
    <property type="nucleotide sequence ID" value="NZ_BAABDF010000007.1"/>
</dbReference>
<sequence length="348" mass="38520">MRMRKIGKSDLEVSELCLGTMTWGTQNTTAEGHAQIDHAKAAGINFMDTAEMYPVNPVRKETVGDTETIIGKYFAERGDRADWILATKIAGPSGFIGPEGITPQTLEARLDLSLKRLQTDYVDLYQLHWPNRGSYHFRQMWNFDPTTQPPKAEVLDNMRAVNEKMAELQKAGKVREFGTSNESAWGMAQWLRIAEETGGPRMQSIQNEYSLMCRYYDLDLAELAVHEEITLLPYSCLACGMLTGKYDGGKTVDPKSRLAVGDGTLGGRANDRAWAAVDAYTAVAQKHGLNPTSMAIAWIMTRPFEAVPILGATSVEQLQMSIDAEALTLSDAVVKELNALNKTHPLPF</sequence>
<dbReference type="PANTHER" id="PTHR43364">
    <property type="entry name" value="NADH-SPECIFIC METHYLGLYOXAL REDUCTASE-RELATED"/>
    <property type="match status" value="1"/>
</dbReference>
<proteinExistence type="predicted"/>
<evidence type="ECO:0000313" key="4">
    <source>
        <dbReference type="Proteomes" id="UP001399917"/>
    </source>
</evidence>
<keyword evidence="4" id="KW-1185">Reference proteome</keyword>
<dbReference type="EMBL" id="BAABDF010000007">
    <property type="protein sequence ID" value="GAA3869881.1"/>
    <property type="molecule type" value="Genomic_DNA"/>
</dbReference>
<dbReference type="InterPro" id="IPR023210">
    <property type="entry name" value="NADP_OxRdtase_dom"/>
</dbReference>
<accession>A0ABP7K996</accession>
<evidence type="ECO:0000313" key="3">
    <source>
        <dbReference type="EMBL" id="GAA3869881.1"/>
    </source>
</evidence>
<dbReference type="SUPFAM" id="SSF51430">
    <property type="entry name" value="NAD(P)-linked oxidoreductase"/>
    <property type="match status" value="1"/>
</dbReference>
<name>A0ABP7K996_9RHOB</name>
<comment type="caution">
    <text evidence="3">The sequence shown here is derived from an EMBL/GenBank/DDBJ whole genome shotgun (WGS) entry which is preliminary data.</text>
</comment>
<dbReference type="InterPro" id="IPR036812">
    <property type="entry name" value="NAD(P)_OxRdtase_dom_sf"/>
</dbReference>
<reference evidence="4" key="1">
    <citation type="journal article" date="2019" name="Int. J. Syst. Evol. Microbiol.">
        <title>The Global Catalogue of Microorganisms (GCM) 10K type strain sequencing project: providing services to taxonomists for standard genome sequencing and annotation.</title>
        <authorList>
            <consortium name="The Broad Institute Genomics Platform"/>
            <consortium name="The Broad Institute Genome Sequencing Center for Infectious Disease"/>
            <person name="Wu L."/>
            <person name="Ma J."/>
        </authorList>
    </citation>
    <scope>NUCLEOTIDE SEQUENCE [LARGE SCALE GENOMIC DNA]</scope>
    <source>
        <strain evidence="4">JCM 17190</strain>
    </source>
</reference>
<dbReference type="InterPro" id="IPR050523">
    <property type="entry name" value="AKR_Detox_Biosynth"/>
</dbReference>
<dbReference type="Gene3D" id="3.20.20.100">
    <property type="entry name" value="NADP-dependent oxidoreductase domain"/>
    <property type="match status" value="1"/>
</dbReference>